<evidence type="ECO:0000313" key="1">
    <source>
        <dbReference type="EMBL" id="KAJ5269000.1"/>
    </source>
</evidence>
<name>A0ABQ8WG07_PENCH</name>
<comment type="caution">
    <text evidence="1">The sequence shown here is derived from an EMBL/GenBank/DDBJ whole genome shotgun (WGS) entry which is preliminary data.</text>
</comment>
<accession>A0ABQ8WG07</accession>
<reference evidence="1 2" key="1">
    <citation type="journal article" date="2023" name="IMA Fungus">
        <title>Comparative genomic study of the Penicillium genus elucidates a diverse pangenome and 15 lateral gene transfer events.</title>
        <authorList>
            <person name="Petersen C."/>
            <person name="Sorensen T."/>
            <person name="Nielsen M.R."/>
            <person name="Sondergaard T.E."/>
            <person name="Sorensen J.L."/>
            <person name="Fitzpatrick D.A."/>
            <person name="Frisvad J.C."/>
            <person name="Nielsen K.L."/>
        </authorList>
    </citation>
    <scope>NUCLEOTIDE SEQUENCE [LARGE SCALE GENOMIC DNA]</scope>
    <source>
        <strain evidence="1 2">IBT 3361</strain>
    </source>
</reference>
<dbReference type="EMBL" id="JAPVEB010000003">
    <property type="protein sequence ID" value="KAJ5269000.1"/>
    <property type="molecule type" value="Genomic_DNA"/>
</dbReference>
<evidence type="ECO:0000313" key="2">
    <source>
        <dbReference type="Proteomes" id="UP001220256"/>
    </source>
</evidence>
<protein>
    <submittedName>
        <fullName evidence="1">Uncharacterized protein</fullName>
    </submittedName>
</protein>
<keyword evidence="2" id="KW-1185">Reference proteome</keyword>
<sequence>MFPTAQVSVCDEISTCGLLLHVDVLTRLRSHLTYNIGLMYNLEIGDKCQNIRRQHILRARLVCGPQVQFSTAVIGCIWKTCIYQFAIVKNDMGSPSCKFP</sequence>
<organism evidence="1 2">
    <name type="scientific">Penicillium chrysogenum</name>
    <name type="common">Penicillium notatum</name>
    <dbReference type="NCBI Taxonomy" id="5076"/>
    <lineage>
        <taxon>Eukaryota</taxon>
        <taxon>Fungi</taxon>
        <taxon>Dikarya</taxon>
        <taxon>Ascomycota</taxon>
        <taxon>Pezizomycotina</taxon>
        <taxon>Eurotiomycetes</taxon>
        <taxon>Eurotiomycetidae</taxon>
        <taxon>Eurotiales</taxon>
        <taxon>Aspergillaceae</taxon>
        <taxon>Penicillium</taxon>
        <taxon>Penicillium chrysogenum species complex</taxon>
    </lineage>
</organism>
<dbReference type="Proteomes" id="UP001220256">
    <property type="component" value="Unassembled WGS sequence"/>
</dbReference>
<gene>
    <name evidence="1" type="ORF">N7505_004758</name>
</gene>
<proteinExistence type="predicted"/>